<dbReference type="GO" id="GO:0004803">
    <property type="term" value="F:transposase activity"/>
    <property type="evidence" value="ECO:0007669"/>
    <property type="project" value="TreeGrafter"/>
</dbReference>
<dbReference type="EMBL" id="MQUA01000014">
    <property type="protein sequence ID" value="PQB03276.1"/>
    <property type="molecule type" value="Genomic_DNA"/>
</dbReference>
<dbReference type="Pfam" id="PF13936">
    <property type="entry name" value="HTH_38"/>
    <property type="match status" value="1"/>
</dbReference>
<name>A0A2S7KKX1_9FLAO</name>
<feature type="domain" description="Transposase IS30-like HTH" evidence="1">
    <location>
        <begin position="5"/>
        <end position="46"/>
    </location>
</feature>
<dbReference type="InterPro" id="IPR051917">
    <property type="entry name" value="Transposase-Integrase"/>
</dbReference>
<dbReference type="InterPro" id="IPR038116">
    <property type="entry name" value="TrpR-like_sf"/>
</dbReference>
<sequence length="82" mass="9757">MIVKKHRRLTLKERVQIQTLLKEKKMKTYIAKTLGRALSTISREINKWVLDNNDIYGAELAHWNSKDEYANKRNRDKTRCAL</sequence>
<comment type="caution">
    <text evidence="2">The sequence shown here is derived from an EMBL/GenBank/DDBJ whole genome shotgun (WGS) entry which is preliminary data.</text>
</comment>
<dbReference type="GO" id="GO:0032196">
    <property type="term" value="P:transposition"/>
    <property type="evidence" value="ECO:0007669"/>
    <property type="project" value="TreeGrafter"/>
</dbReference>
<gene>
    <name evidence="2" type="ORF">BST83_18385</name>
</gene>
<proteinExistence type="predicted"/>
<protein>
    <recommendedName>
        <fullName evidence="1">Transposase IS30-like HTH domain-containing protein</fullName>
    </recommendedName>
</protein>
<dbReference type="PANTHER" id="PTHR10948">
    <property type="entry name" value="TRANSPOSASE"/>
    <property type="match status" value="1"/>
</dbReference>
<dbReference type="OrthoDB" id="9803231at2"/>
<organism evidence="2 3">
    <name type="scientific">Polaribacter filamentus</name>
    <dbReference type="NCBI Taxonomy" id="53483"/>
    <lineage>
        <taxon>Bacteria</taxon>
        <taxon>Pseudomonadati</taxon>
        <taxon>Bacteroidota</taxon>
        <taxon>Flavobacteriia</taxon>
        <taxon>Flavobacteriales</taxon>
        <taxon>Flavobacteriaceae</taxon>
    </lineage>
</organism>
<dbReference type="PANTHER" id="PTHR10948:SF23">
    <property type="entry name" value="TRANSPOSASE INSI FOR INSERTION SEQUENCE ELEMENT IS30A-RELATED"/>
    <property type="match status" value="1"/>
</dbReference>
<dbReference type="Gene3D" id="1.10.1270.10">
    <property type="entry name" value="TrpR-like"/>
    <property type="match status" value="1"/>
</dbReference>
<dbReference type="GO" id="GO:0005829">
    <property type="term" value="C:cytosol"/>
    <property type="evidence" value="ECO:0007669"/>
    <property type="project" value="TreeGrafter"/>
</dbReference>
<dbReference type="Proteomes" id="UP000239522">
    <property type="component" value="Unassembled WGS sequence"/>
</dbReference>
<accession>A0A2S7KKX1</accession>
<dbReference type="InterPro" id="IPR025246">
    <property type="entry name" value="IS30-like_HTH"/>
</dbReference>
<reference evidence="2 3" key="1">
    <citation type="submission" date="2016-11" db="EMBL/GenBank/DDBJ databases">
        <title>Trade-off between light-utilization and light-protection in marine flavobacteria.</title>
        <authorList>
            <person name="Kumagai Y."/>
        </authorList>
    </citation>
    <scope>NUCLEOTIDE SEQUENCE [LARGE SCALE GENOMIC DNA]</scope>
    <source>
        <strain evidence="2 3">ATCC 700397</strain>
    </source>
</reference>
<dbReference type="AlphaFoldDB" id="A0A2S7KKX1"/>
<keyword evidence="3" id="KW-1185">Reference proteome</keyword>
<evidence type="ECO:0000313" key="2">
    <source>
        <dbReference type="EMBL" id="PQB03276.1"/>
    </source>
</evidence>
<evidence type="ECO:0000313" key="3">
    <source>
        <dbReference type="Proteomes" id="UP000239522"/>
    </source>
</evidence>
<evidence type="ECO:0000259" key="1">
    <source>
        <dbReference type="Pfam" id="PF13936"/>
    </source>
</evidence>